<dbReference type="Proteomes" id="UP001207468">
    <property type="component" value="Unassembled WGS sequence"/>
</dbReference>
<keyword evidence="2" id="KW-1185">Reference proteome</keyword>
<evidence type="ECO:0000313" key="2">
    <source>
        <dbReference type="Proteomes" id="UP001207468"/>
    </source>
</evidence>
<dbReference type="EMBL" id="JAGFNK010000041">
    <property type="protein sequence ID" value="KAI9510509.1"/>
    <property type="molecule type" value="Genomic_DNA"/>
</dbReference>
<proteinExistence type="predicted"/>
<organism evidence="1 2">
    <name type="scientific">Russula earlei</name>
    <dbReference type="NCBI Taxonomy" id="71964"/>
    <lineage>
        <taxon>Eukaryota</taxon>
        <taxon>Fungi</taxon>
        <taxon>Dikarya</taxon>
        <taxon>Basidiomycota</taxon>
        <taxon>Agaricomycotina</taxon>
        <taxon>Agaricomycetes</taxon>
        <taxon>Russulales</taxon>
        <taxon>Russulaceae</taxon>
        <taxon>Russula</taxon>
    </lineage>
</organism>
<name>A0ACC0UHI6_9AGAM</name>
<evidence type="ECO:0000313" key="1">
    <source>
        <dbReference type="EMBL" id="KAI9510509.1"/>
    </source>
</evidence>
<comment type="caution">
    <text evidence="1">The sequence shown here is derived from an EMBL/GenBank/DDBJ whole genome shotgun (WGS) entry which is preliminary data.</text>
</comment>
<reference evidence="1" key="1">
    <citation type="submission" date="2021-03" db="EMBL/GenBank/DDBJ databases">
        <title>Evolutionary priming and transition to the ectomycorrhizal habit in an iconic lineage of mushroom-forming fungi: is preadaptation a requirement?</title>
        <authorList>
            <consortium name="DOE Joint Genome Institute"/>
            <person name="Looney B.P."/>
            <person name="Miyauchi S."/>
            <person name="Morin E."/>
            <person name="Drula E."/>
            <person name="Courty P.E."/>
            <person name="Chicoki N."/>
            <person name="Fauchery L."/>
            <person name="Kohler A."/>
            <person name="Kuo A."/>
            <person name="LaButti K."/>
            <person name="Pangilinan J."/>
            <person name="Lipzen A."/>
            <person name="Riley R."/>
            <person name="Andreopoulos W."/>
            <person name="He G."/>
            <person name="Johnson J."/>
            <person name="Barry K.W."/>
            <person name="Grigoriev I.V."/>
            <person name="Nagy L."/>
            <person name="Hibbett D."/>
            <person name="Henrissat B."/>
            <person name="Matheny P.B."/>
            <person name="Labbe J."/>
            <person name="Martin A.F."/>
        </authorList>
    </citation>
    <scope>NUCLEOTIDE SEQUENCE</scope>
    <source>
        <strain evidence="1">BPL698</strain>
    </source>
</reference>
<protein>
    <submittedName>
        <fullName evidence="1">Uncharacterized protein</fullName>
    </submittedName>
</protein>
<accession>A0ACC0UHI6</accession>
<gene>
    <name evidence="1" type="ORF">F5148DRAFT_1178971</name>
</gene>
<sequence>MTATTPPARIPALSRNRNRQAVAPFSAAPVNGLSLYTKREDITGSWTIDPLAPLFPEQNLVQMFLDGQSKKKCRRARSSKTAPLSATFSSRHGSIQAALRVLGDSLDRSIATIRAESRKGNVVLNLVSITPMRTVHIDAYSRKGSVTLLVPRTFSGLVQLSSRHGAVEVLPSLAASGRVIRTKNKEITVLLGEGPMPVVGSDSITDTARIYSRHGPVRLGFSGEDRLPERPKLMEHCMQFVHRLMAPSSTKSLPQYQ</sequence>